<dbReference type="Proteomes" id="UP000559010">
    <property type="component" value="Unassembled WGS sequence"/>
</dbReference>
<proteinExistence type="predicted"/>
<evidence type="ECO:0000313" key="1">
    <source>
        <dbReference type="EMBL" id="NMM50066.1"/>
    </source>
</evidence>
<protein>
    <submittedName>
        <fullName evidence="1">SH3 domain-containing protein</fullName>
    </submittedName>
</protein>
<organism evidence="1 2">
    <name type="scientific">Marinigracilibium pacificum</name>
    <dbReference type="NCBI Taxonomy" id="2729599"/>
    <lineage>
        <taxon>Bacteria</taxon>
        <taxon>Pseudomonadati</taxon>
        <taxon>Bacteroidota</taxon>
        <taxon>Cytophagia</taxon>
        <taxon>Cytophagales</taxon>
        <taxon>Flammeovirgaceae</taxon>
        <taxon>Marinigracilibium</taxon>
    </lineage>
</organism>
<comment type="caution">
    <text evidence="1">The sequence shown here is derived from an EMBL/GenBank/DDBJ whole genome shotgun (WGS) entry which is preliminary data.</text>
</comment>
<dbReference type="Gene3D" id="2.30.30.40">
    <property type="entry name" value="SH3 Domains"/>
    <property type="match status" value="1"/>
</dbReference>
<accession>A0A848J2S1</accession>
<gene>
    <name evidence="1" type="ORF">HH304_16785</name>
</gene>
<dbReference type="PROSITE" id="PS51257">
    <property type="entry name" value="PROKAR_LIPOPROTEIN"/>
    <property type="match status" value="1"/>
</dbReference>
<dbReference type="EMBL" id="JABBNU010000011">
    <property type="protein sequence ID" value="NMM50066.1"/>
    <property type="molecule type" value="Genomic_DNA"/>
</dbReference>
<dbReference type="AlphaFoldDB" id="A0A848J2S1"/>
<dbReference type="RefSeq" id="WP_169684237.1">
    <property type="nucleotide sequence ID" value="NZ_JABBNU010000011.1"/>
</dbReference>
<keyword evidence="2" id="KW-1185">Reference proteome</keyword>
<sequence length="283" mass="32611">MRVLGYFYLIFILVSCNGRNEKGNSNIGKLTDEHGLNENYKEDYQVETKIKLITDNTRFVLIKQGLSLYQNQDTTSEVITIVKLGEPIEILEESNKEIEINNLKGSMVKVNYQDTNGYIFSGGVGHYPIPTFAMSRNYYKIGDIELYIKELQGYGMVVDCQNDKCSKVSFPKLDAQEAYLIAKLLWPGLMGNMPYLKNQIIKDDNAETEGDFYLYEGDYDNDDAYSKYGTTEVFFSNYLDENKEINNWEYYFFYGDLPKNQAIIAFSLNKDGIGRLVHSFNED</sequence>
<evidence type="ECO:0000313" key="2">
    <source>
        <dbReference type="Proteomes" id="UP000559010"/>
    </source>
</evidence>
<reference evidence="1 2" key="1">
    <citation type="submission" date="2020-04" db="EMBL/GenBank/DDBJ databases">
        <title>Flammeovirgaceae bacterium KN852 isolated from deep sea.</title>
        <authorList>
            <person name="Zhang D.-C."/>
        </authorList>
    </citation>
    <scope>NUCLEOTIDE SEQUENCE [LARGE SCALE GENOMIC DNA]</scope>
    <source>
        <strain evidence="1 2">KN852</strain>
    </source>
</reference>
<name>A0A848J2S1_9BACT</name>